<dbReference type="InterPro" id="IPR023358">
    <property type="entry name" value="Peptidase_M18_dom2"/>
</dbReference>
<dbReference type="SUPFAM" id="SSF101821">
    <property type="entry name" value="Aminopeptidase/glucanase lid domain"/>
    <property type="match status" value="1"/>
</dbReference>
<accession>A0A7S0WT64</accession>
<evidence type="ECO:0000256" key="8">
    <source>
        <dbReference type="ARBA" id="ARBA00022801"/>
    </source>
</evidence>
<dbReference type="NCBIfam" id="NF002759">
    <property type="entry name" value="PRK02813.1"/>
    <property type="match status" value="1"/>
</dbReference>
<dbReference type="EC" id="3.4.11.21" evidence="4"/>
<proteinExistence type="inferred from homology"/>
<dbReference type="GO" id="GO:0008237">
    <property type="term" value="F:metallopeptidase activity"/>
    <property type="evidence" value="ECO:0007669"/>
    <property type="project" value="UniProtKB-KW"/>
</dbReference>
<evidence type="ECO:0000256" key="5">
    <source>
        <dbReference type="ARBA" id="ARBA00022438"/>
    </source>
</evidence>
<dbReference type="PANTHER" id="PTHR28570:SF3">
    <property type="entry name" value="ASPARTYL AMINOPEPTIDASE"/>
    <property type="match status" value="1"/>
</dbReference>
<evidence type="ECO:0000256" key="10">
    <source>
        <dbReference type="ARBA" id="ARBA00023049"/>
    </source>
</evidence>
<dbReference type="GO" id="GO:0005737">
    <property type="term" value="C:cytoplasm"/>
    <property type="evidence" value="ECO:0007669"/>
    <property type="project" value="UniProtKB-ARBA"/>
</dbReference>
<evidence type="ECO:0000256" key="3">
    <source>
        <dbReference type="ARBA" id="ARBA00008290"/>
    </source>
</evidence>
<dbReference type="Gene3D" id="3.40.630.10">
    <property type="entry name" value="Zn peptidases"/>
    <property type="match status" value="1"/>
</dbReference>
<dbReference type="GO" id="GO:0006508">
    <property type="term" value="P:proteolysis"/>
    <property type="evidence" value="ECO:0007669"/>
    <property type="project" value="UniProtKB-KW"/>
</dbReference>
<evidence type="ECO:0000256" key="2">
    <source>
        <dbReference type="ARBA" id="ARBA00001947"/>
    </source>
</evidence>
<dbReference type="PRINTS" id="PR00932">
    <property type="entry name" value="AMINO1PTASE"/>
</dbReference>
<evidence type="ECO:0000256" key="6">
    <source>
        <dbReference type="ARBA" id="ARBA00022670"/>
    </source>
</evidence>
<keyword evidence="9" id="KW-0862">Zinc</keyword>
<keyword evidence="8" id="KW-0378">Hydrolase</keyword>
<dbReference type="PANTHER" id="PTHR28570">
    <property type="entry name" value="ASPARTYL AMINOPEPTIDASE"/>
    <property type="match status" value="1"/>
</dbReference>
<protein>
    <recommendedName>
        <fullName evidence="4">aspartyl aminopeptidase</fullName>
        <ecNumber evidence="4">3.4.11.21</ecNumber>
    </recommendedName>
</protein>
<comment type="cofactor">
    <cofactor evidence="2">
        <name>Zn(2+)</name>
        <dbReference type="ChEBI" id="CHEBI:29105"/>
    </cofactor>
</comment>
<name>A0A7S0WT64_9CHLO</name>
<evidence type="ECO:0000256" key="9">
    <source>
        <dbReference type="ARBA" id="ARBA00022833"/>
    </source>
</evidence>
<evidence type="ECO:0000256" key="4">
    <source>
        <dbReference type="ARBA" id="ARBA00011965"/>
    </source>
</evidence>
<dbReference type="Gene3D" id="2.30.250.10">
    <property type="entry name" value="Aminopeptidase i, Domain 2"/>
    <property type="match status" value="1"/>
</dbReference>
<dbReference type="SUPFAM" id="SSF53187">
    <property type="entry name" value="Zn-dependent exopeptidases"/>
    <property type="match status" value="1"/>
</dbReference>
<dbReference type="InterPro" id="IPR001948">
    <property type="entry name" value="Peptidase_M18"/>
</dbReference>
<evidence type="ECO:0000256" key="1">
    <source>
        <dbReference type="ARBA" id="ARBA00001335"/>
    </source>
</evidence>
<dbReference type="GO" id="GO:0004177">
    <property type="term" value="F:aminopeptidase activity"/>
    <property type="evidence" value="ECO:0007669"/>
    <property type="project" value="UniProtKB-KW"/>
</dbReference>
<keyword evidence="6" id="KW-0645">Protease</keyword>
<comment type="catalytic activity">
    <reaction evidence="1">
        <text>Release of an N-terminal aspartate or glutamate from a peptide, with a preference for aspartate.</text>
        <dbReference type="EC" id="3.4.11.21"/>
    </reaction>
</comment>
<keyword evidence="5" id="KW-0031">Aminopeptidase</keyword>
<keyword evidence="10" id="KW-0482">Metalloprotease</keyword>
<dbReference type="EMBL" id="HBFB01019671">
    <property type="protein sequence ID" value="CAD8683124.1"/>
    <property type="molecule type" value="Transcribed_RNA"/>
</dbReference>
<dbReference type="GO" id="GO:0008270">
    <property type="term" value="F:zinc ion binding"/>
    <property type="evidence" value="ECO:0007669"/>
    <property type="project" value="InterPro"/>
</dbReference>
<evidence type="ECO:0000256" key="7">
    <source>
        <dbReference type="ARBA" id="ARBA00022723"/>
    </source>
</evidence>
<dbReference type="AlphaFoldDB" id="A0A7S0WT64"/>
<dbReference type="CDD" id="cd05658">
    <property type="entry name" value="M18_DAP"/>
    <property type="match status" value="1"/>
</dbReference>
<sequence>MLAARFASRTHASIRQISGASATACISAFSRRMSGRAAKRTKAEATSGGEAPAAATARSAVGIAAFSGDNKPIAQDLVNFINHAWTPYHAVEEASRRLMQAGFQHISEKAAWDVKPGGKYFFTRNMSTICAFAVGEKYVPGNGFFMIGAHTDSPCLKLKPVSKSSKSGWLMINVETYGGGLWYTWFDRDLGLAGRVLVRGGEGEQIQHRLVRIDRPILRIPMLAIHLQRDIHSAGFKPNLQTNFAPVLATAAKAQLDKPAAAAPASTSAGGESAAAAALKAQEANKHHSLLLEMVAQQLGVAPADILDFELHVCDVQPATLGGATDEFVLAGRLDNLCMSYLSLQAMLDTCTAPGSLAEETGVRAIALFDHEEVGSESAQGAGGPLMRDTITRVASALSKGEEGAVERAMRSSFLVSADMAHALHPNYADKHDPDHQPKMHEGMVLKHNSNQRYATNSVSAALFREVGHRRGIPCQEFSVRNDTPCGSTIGPILSSLLGCRTVDVGVAQLSMHSIREMCGVDDIGIAYKHFVAFFEDFSALDKHIDVDALPPANIIGTISGTECHHTHSKGPLIDPTPK</sequence>
<dbReference type="FunFam" id="2.30.250.10:FF:000001">
    <property type="entry name" value="Aspartyl aminopeptidase 1"/>
    <property type="match status" value="1"/>
</dbReference>
<evidence type="ECO:0000313" key="11">
    <source>
        <dbReference type="EMBL" id="CAD8683124.1"/>
    </source>
</evidence>
<gene>
    <name evidence="11" type="ORF">CLEI1391_LOCUS11054</name>
</gene>
<organism evidence="11">
    <name type="scientific">Chlamydomonas leiostraca</name>
    <dbReference type="NCBI Taxonomy" id="1034604"/>
    <lineage>
        <taxon>Eukaryota</taxon>
        <taxon>Viridiplantae</taxon>
        <taxon>Chlorophyta</taxon>
        <taxon>core chlorophytes</taxon>
        <taxon>Chlorophyceae</taxon>
        <taxon>CS clade</taxon>
        <taxon>Chlamydomonadales</taxon>
        <taxon>Chlamydomonadaceae</taxon>
        <taxon>Chlamydomonas</taxon>
    </lineage>
</organism>
<dbReference type="Pfam" id="PF02127">
    <property type="entry name" value="Peptidase_M18"/>
    <property type="match status" value="1"/>
</dbReference>
<keyword evidence="7" id="KW-0479">Metal-binding</keyword>
<comment type="similarity">
    <text evidence="3">Belongs to the peptidase M18 family.</text>
</comment>
<reference evidence="11" key="1">
    <citation type="submission" date="2021-01" db="EMBL/GenBank/DDBJ databases">
        <authorList>
            <person name="Corre E."/>
            <person name="Pelletier E."/>
            <person name="Niang G."/>
            <person name="Scheremetjew M."/>
            <person name="Finn R."/>
            <person name="Kale V."/>
            <person name="Holt S."/>
            <person name="Cochrane G."/>
            <person name="Meng A."/>
            <person name="Brown T."/>
            <person name="Cohen L."/>
        </authorList>
    </citation>
    <scope>NUCLEOTIDE SEQUENCE</scope>
    <source>
        <strain evidence="11">SAG 11-49</strain>
    </source>
</reference>